<dbReference type="Pfam" id="PF00664">
    <property type="entry name" value="ABC_membrane"/>
    <property type="match status" value="1"/>
</dbReference>
<comment type="caution">
    <text evidence="7">The sequence shown here is derived from an EMBL/GenBank/DDBJ whole genome shotgun (WGS) entry which is preliminary data.</text>
</comment>
<dbReference type="SUPFAM" id="SSF90123">
    <property type="entry name" value="ABC transporter transmembrane region"/>
    <property type="match status" value="1"/>
</dbReference>
<dbReference type="InterPro" id="IPR011527">
    <property type="entry name" value="ABC1_TM_dom"/>
</dbReference>
<dbReference type="AlphaFoldDB" id="A0AA38FKU2"/>
<dbReference type="InterPro" id="IPR036640">
    <property type="entry name" value="ABC1_TM_sf"/>
</dbReference>
<name>A0AA38FKU2_TAXCH</name>
<protein>
    <recommendedName>
        <fullName evidence="6">ABC transmembrane type-1 domain-containing protein</fullName>
    </recommendedName>
</protein>
<keyword evidence="3 5" id="KW-1133">Transmembrane helix</keyword>
<dbReference type="Proteomes" id="UP000824469">
    <property type="component" value="Unassembled WGS sequence"/>
</dbReference>
<dbReference type="InterPro" id="IPR027417">
    <property type="entry name" value="P-loop_NTPase"/>
</dbReference>
<dbReference type="GO" id="GO:0005886">
    <property type="term" value="C:plasma membrane"/>
    <property type="evidence" value="ECO:0007669"/>
    <property type="project" value="TreeGrafter"/>
</dbReference>
<accession>A0AA38FKU2</accession>
<feature type="non-terminal residue" evidence="7">
    <location>
        <position position="224"/>
    </location>
</feature>
<dbReference type="PANTHER" id="PTHR24222">
    <property type="entry name" value="ABC TRANSPORTER B FAMILY"/>
    <property type="match status" value="1"/>
</dbReference>
<keyword evidence="2 5" id="KW-0812">Transmembrane</keyword>
<dbReference type="Gene3D" id="3.40.50.300">
    <property type="entry name" value="P-loop containing nucleotide triphosphate hydrolases"/>
    <property type="match status" value="1"/>
</dbReference>
<dbReference type="EMBL" id="JAHRHJ020000008">
    <property type="protein sequence ID" value="KAH9306017.1"/>
    <property type="molecule type" value="Genomic_DNA"/>
</dbReference>
<dbReference type="PROSITE" id="PS50929">
    <property type="entry name" value="ABC_TM1F"/>
    <property type="match status" value="1"/>
</dbReference>
<evidence type="ECO:0000256" key="5">
    <source>
        <dbReference type="SAM" id="Phobius"/>
    </source>
</evidence>
<dbReference type="GO" id="GO:0005524">
    <property type="term" value="F:ATP binding"/>
    <property type="evidence" value="ECO:0007669"/>
    <property type="project" value="InterPro"/>
</dbReference>
<dbReference type="Gene3D" id="1.20.1560.10">
    <property type="entry name" value="ABC transporter type 1, transmembrane domain"/>
    <property type="match status" value="1"/>
</dbReference>
<proteinExistence type="predicted"/>
<evidence type="ECO:0000256" key="1">
    <source>
        <dbReference type="ARBA" id="ARBA00004141"/>
    </source>
</evidence>
<keyword evidence="4 5" id="KW-0472">Membrane</keyword>
<organism evidence="7 8">
    <name type="scientific">Taxus chinensis</name>
    <name type="common">Chinese yew</name>
    <name type="synonym">Taxus wallichiana var. chinensis</name>
    <dbReference type="NCBI Taxonomy" id="29808"/>
    <lineage>
        <taxon>Eukaryota</taxon>
        <taxon>Viridiplantae</taxon>
        <taxon>Streptophyta</taxon>
        <taxon>Embryophyta</taxon>
        <taxon>Tracheophyta</taxon>
        <taxon>Spermatophyta</taxon>
        <taxon>Pinopsida</taxon>
        <taxon>Pinidae</taxon>
        <taxon>Conifers II</taxon>
        <taxon>Cupressales</taxon>
        <taxon>Taxaceae</taxon>
        <taxon>Taxus</taxon>
    </lineage>
</organism>
<reference evidence="7 8" key="1">
    <citation type="journal article" date="2021" name="Nat. Plants">
        <title>The Taxus genome provides insights into paclitaxel biosynthesis.</title>
        <authorList>
            <person name="Xiong X."/>
            <person name="Gou J."/>
            <person name="Liao Q."/>
            <person name="Li Y."/>
            <person name="Zhou Q."/>
            <person name="Bi G."/>
            <person name="Li C."/>
            <person name="Du R."/>
            <person name="Wang X."/>
            <person name="Sun T."/>
            <person name="Guo L."/>
            <person name="Liang H."/>
            <person name="Lu P."/>
            <person name="Wu Y."/>
            <person name="Zhang Z."/>
            <person name="Ro D.K."/>
            <person name="Shang Y."/>
            <person name="Huang S."/>
            <person name="Yan J."/>
        </authorList>
    </citation>
    <scope>NUCLEOTIDE SEQUENCE [LARGE SCALE GENOMIC DNA]</scope>
    <source>
        <strain evidence="7">Ta-2019</strain>
    </source>
</reference>
<gene>
    <name evidence="7" type="ORF">KI387_010421</name>
</gene>
<dbReference type="PANTHER" id="PTHR24222:SF70">
    <property type="entry name" value="BRACHYTIC2"/>
    <property type="match status" value="1"/>
</dbReference>
<evidence type="ECO:0000313" key="8">
    <source>
        <dbReference type="Proteomes" id="UP000824469"/>
    </source>
</evidence>
<evidence type="ECO:0000256" key="2">
    <source>
        <dbReference type="ARBA" id="ARBA00022692"/>
    </source>
</evidence>
<sequence>PDRNKDSFSNKDTFVKMPSSLCQISVEWVEPKMWLTGFSVGVQEMHRKASLVLEDAVRNIYTVVAFCAGKKVMKLYKIQLERILRQSIYYSQLKGIAFGGSQFLLFACNAFLLWYASTTIKNGQGDMSRVLKGYMIFSFVSFALVEPFGLAPYILKRRKSLVSVFEIIDRKPKIDSDDASGLKLPNVYGTIELKNVDFHYPTRPEMMILRNFNLKVSVAVKLLL</sequence>
<feature type="transmembrane region" description="Helical" evidence="5">
    <location>
        <begin position="95"/>
        <end position="116"/>
    </location>
</feature>
<evidence type="ECO:0000256" key="3">
    <source>
        <dbReference type="ARBA" id="ARBA00022989"/>
    </source>
</evidence>
<evidence type="ECO:0000259" key="6">
    <source>
        <dbReference type="PROSITE" id="PS50929"/>
    </source>
</evidence>
<dbReference type="GO" id="GO:0140359">
    <property type="term" value="F:ABC-type transporter activity"/>
    <property type="evidence" value="ECO:0007669"/>
    <property type="project" value="InterPro"/>
</dbReference>
<feature type="domain" description="ABC transmembrane type-1" evidence="6">
    <location>
        <begin position="34"/>
        <end position="144"/>
    </location>
</feature>
<keyword evidence="8" id="KW-1185">Reference proteome</keyword>
<dbReference type="OMA" id="SHIGEYF"/>
<dbReference type="InterPro" id="IPR039421">
    <property type="entry name" value="Type_1_exporter"/>
</dbReference>
<evidence type="ECO:0000313" key="7">
    <source>
        <dbReference type="EMBL" id="KAH9306017.1"/>
    </source>
</evidence>
<evidence type="ECO:0000256" key="4">
    <source>
        <dbReference type="ARBA" id="ARBA00023136"/>
    </source>
</evidence>
<comment type="subcellular location">
    <subcellularLocation>
        <location evidence="1">Membrane</location>
        <topology evidence="1">Multi-pass membrane protein</topology>
    </subcellularLocation>
</comment>
<dbReference type="FunFam" id="1.20.1560.10:FF:000290">
    <property type="entry name" value="ABC transporter B family member 20"/>
    <property type="match status" value="1"/>
</dbReference>
<feature type="transmembrane region" description="Helical" evidence="5">
    <location>
        <begin position="136"/>
        <end position="155"/>
    </location>
</feature>